<dbReference type="Proteomes" id="UP000279284">
    <property type="component" value="Chromosome"/>
</dbReference>
<keyword evidence="3" id="KW-0812">Transmembrane</keyword>
<evidence type="ECO:0000313" key="11">
    <source>
        <dbReference type="EMBL" id="VEF00519.1"/>
    </source>
</evidence>
<evidence type="ECO:0000256" key="3">
    <source>
        <dbReference type="ARBA" id="ARBA00022692"/>
    </source>
</evidence>
<reference evidence="11 12" key="1">
    <citation type="submission" date="2018-12" db="EMBL/GenBank/DDBJ databases">
        <authorList>
            <consortium name="Pathogen Informatics"/>
        </authorList>
    </citation>
    <scope>NUCLEOTIDE SEQUENCE [LARGE SCALE GENOMIC DNA]</scope>
    <source>
        <strain evidence="11 12">NCTC10296</strain>
    </source>
</reference>
<evidence type="ECO:0000313" key="12">
    <source>
        <dbReference type="Proteomes" id="UP000279284"/>
    </source>
</evidence>
<keyword evidence="12" id="KW-1185">Reference proteome</keyword>
<dbReference type="InterPro" id="IPR007655">
    <property type="entry name" value="Slam_C"/>
</dbReference>
<evidence type="ECO:0000259" key="9">
    <source>
        <dbReference type="Pfam" id="PF04575"/>
    </source>
</evidence>
<keyword evidence="4 8" id="KW-0732">Signal</keyword>
<comment type="similarity">
    <text evidence="7">Belongs to the Slam family.</text>
</comment>
<proteinExistence type="inferred from homology"/>
<dbReference type="Pfam" id="PF04575">
    <property type="entry name" value="SlipAM"/>
    <property type="match status" value="1"/>
</dbReference>
<keyword evidence="5" id="KW-0472">Membrane</keyword>
<dbReference type="InterPro" id="IPR057556">
    <property type="entry name" value="TPR_Slam"/>
</dbReference>
<dbReference type="KEGG" id="nci:NCTC10296_00895"/>
<evidence type="ECO:0000259" key="10">
    <source>
        <dbReference type="Pfam" id="PF24575"/>
    </source>
</evidence>
<evidence type="ECO:0000256" key="8">
    <source>
        <dbReference type="SAM" id="SignalP"/>
    </source>
</evidence>
<evidence type="ECO:0000256" key="6">
    <source>
        <dbReference type="ARBA" id="ARBA00023237"/>
    </source>
</evidence>
<dbReference type="EMBL" id="LR134313">
    <property type="protein sequence ID" value="VEF00519.1"/>
    <property type="molecule type" value="Genomic_DNA"/>
</dbReference>
<evidence type="ECO:0000256" key="4">
    <source>
        <dbReference type="ARBA" id="ARBA00022729"/>
    </source>
</evidence>
<dbReference type="Pfam" id="PF24575">
    <property type="entry name" value="TPR_Slam"/>
    <property type="match status" value="1"/>
</dbReference>
<feature type="domain" description="Surface lipoprotein assembly modifier N-terminal TPR repeats region" evidence="10">
    <location>
        <begin position="60"/>
        <end position="151"/>
    </location>
</feature>
<dbReference type="AlphaFoldDB" id="A0A1X3CSX7"/>
<gene>
    <name evidence="11" type="ORF">NCTC10296_00895</name>
</gene>
<evidence type="ECO:0000256" key="7">
    <source>
        <dbReference type="ARBA" id="ARBA00023609"/>
    </source>
</evidence>
<accession>A0A1X3CSX7</accession>
<dbReference type="OrthoDB" id="7525402at2"/>
<dbReference type="RefSeq" id="WP_085417415.1">
    <property type="nucleotide sequence ID" value="NZ_CAUJPY010000038.1"/>
</dbReference>
<feature type="chain" id="PRO_5030037485" evidence="8">
    <location>
        <begin position="19"/>
        <end position="470"/>
    </location>
</feature>
<feature type="domain" description="Surface lipoprotein assembly modifier C-terminal" evidence="9">
    <location>
        <begin position="183"/>
        <end position="470"/>
    </location>
</feature>
<dbReference type="GO" id="GO:0009279">
    <property type="term" value="C:cell outer membrane"/>
    <property type="evidence" value="ECO:0007669"/>
    <property type="project" value="UniProtKB-SubCell"/>
</dbReference>
<name>A0A1X3CSX7_9NEIS</name>
<evidence type="ECO:0000256" key="2">
    <source>
        <dbReference type="ARBA" id="ARBA00022452"/>
    </source>
</evidence>
<sequence length="470" mass="53661">MLKKSMYLCLAVSLPAFAADDTAQRLWQNTRQAVQVQERKNVADDAIQTGMENPQQEIQQDTGEALFVAVNHSDWPEVRRLLAQYRQQPDHDEDLALFADAALSKADGNMKAARQKYETLLQRQPDFTRGRLDLARLLFDDHLNREAAAEFAKAAQEPLPEPVLSNIRSFQTAIDQRQSLQGSFNIGSVWNSNVNEGAGGFKCNAEFEGECIDYWNSPEPQSALGLKYEAALSKHWQVQGHHGIAARALAFGRVYRNRQEHNEHTLNLSAGYQFTNARRSLTLSPLWEWSAEGSHASHRAHGARAEWNENKGKWAWNTETEWKKLKYFDEESAHNNGNSFAVYNTLTYMPREDWALFGGLDWQKRTTEDGQGDYRQPALRIGAGKQFAGGFDASALAILQHRSYKADDAIFEQRRRDNEQIYILSAGAERWSIAGMKPTFTFKHRRVNSNIEWLYRYRQNEVGLSLVKVF</sequence>
<comment type="subcellular location">
    <subcellularLocation>
        <location evidence="1">Cell outer membrane</location>
        <topology evidence="1">Multi-pass membrane protein</topology>
    </subcellularLocation>
</comment>
<evidence type="ECO:0000256" key="5">
    <source>
        <dbReference type="ARBA" id="ARBA00023136"/>
    </source>
</evidence>
<feature type="signal peptide" evidence="8">
    <location>
        <begin position="1"/>
        <end position="18"/>
    </location>
</feature>
<dbReference type="STRING" id="493.BWD07_10760"/>
<protein>
    <submittedName>
        <fullName evidence="11">Outer membrane protein OmpU</fullName>
    </submittedName>
</protein>
<organism evidence="11 12">
    <name type="scientific">Neisseria canis</name>
    <dbReference type="NCBI Taxonomy" id="493"/>
    <lineage>
        <taxon>Bacteria</taxon>
        <taxon>Pseudomonadati</taxon>
        <taxon>Pseudomonadota</taxon>
        <taxon>Betaproteobacteria</taxon>
        <taxon>Neisseriales</taxon>
        <taxon>Neisseriaceae</taxon>
        <taxon>Neisseria</taxon>
    </lineage>
</organism>
<keyword evidence="6" id="KW-0998">Cell outer membrane</keyword>
<evidence type="ECO:0000256" key="1">
    <source>
        <dbReference type="ARBA" id="ARBA00004571"/>
    </source>
</evidence>
<keyword evidence="2" id="KW-1134">Transmembrane beta strand</keyword>